<evidence type="ECO:0000313" key="2">
    <source>
        <dbReference type="Proteomes" id="UP000092573"/>
    </source>
</evidence>
<reference evidence="1 2" key="1">
    <citation type="submission" date="2016-01" db="EMBL/GenBank/DDBJ databases">
        <title>Complete Genome Sequence of Paenibacillus yonginensis DCY84, a novel Plant Growth-Promoting Bacteria with Elicitation of Induced Systemic Resistance.</title>
        <authorList>
            <person name="Kim Y.J."/>
            <person name="Yang D.C."/>
            <person name="Sukweenadhi J."/>
        </authorList>
    </citation>
    <scope>NUCLEOTIDE SEQUENCE [LARGE SCALE GENOMIC DNA]</scope>
    <source>
        <strain evidence="1 2">DCY84</strain>
    </source>
</reference>
<dbReference type="EMBL" id="CP014167">
    <property type="protein sequence ID" value="ANS76253.1"/>
    <property type="molecule type" value="Genomic_DNA"/>
</dbReference>
<name>A0A1B1N497_9BACL</name>
<protein>
    <submittedName>
        <fullName evidence="1">Uncharacterized protein</fullName>
    </submittedName>
</protein>
<gene>
    <name evidence="1" type="ORF">AWM70_18060</name>
</gene>
<accession>A0A1B1N497</accession>
<proteinExistence type="predicted"/>
<dbReference type="Proteomes" id="UP000092573">
    <property type="component" value="Chromosome"/>
</dbReference>
<keyword evidence="2" id="KW-1185">Reference proteome</keyword>
<dbReference type="KEGG" id="pyg:AWM70_18060"/>
<organism evidence="1 2">
    <name type="scientific">Paenibacillus yonginensis</name>
    <dbReference type="NCBI Taxonomy" id="1462996"/>
    <lineage>
        <taxon>Bacteria</taxon>
        <taxon>Bacillati</taxon>
        <taxon>Bacillota</taxon>
        <taxon>Bacilli</taxon>
        <taxon>Bacillales</taxon>
        <taxon>Paenibacillaceae</taxon>
        <taxon>Paenibacillus</taxon>
    </lineage>
</organism>
<sequence>MIHSIPFLLNHVISEKKIYLGDAAFFQRTLIHVSFKYEELIQLHGSLRGWKDISDVSKNRLFGMLQDYAGYFDRLSNQSTIENKHSRKHAILSEPEIQIMQTVSEEIGELNVIKSNTQSNSLQENWIKMMKANEDYVNSNKVIQKHQIISKYIVHTNTEKQ</sequence>
<dbReference type="RefSeq" id="WP_068698719.1">
    <property type="nucleotide sequence ID" value="NZ_CP014167.1"/>
</dbReference>
<dbReference type="AlphaFoldDB" id="A0A1B1N497"/>
<evidence type="ECO:0000313" key="1">
    <source>
        <dbReference type="EMBL" id="ANS76253.1"/>
    </source>
</evidence>